<dbReference type="InterPro" id="IPR036514">
    <property type="entry name" value="SGNH_hydro_sf"/>
</dbReference>
<dbReference type="Gene3D" id="3.40.50.1110">
    <property type="entry name" value="SGNH hydrolase"/>
    <property type="match status" value="1"/>
</dbReference>
<dbReference type="RefSeq" id="WP_265381900.1">
    <property type="nucleotide sequence ID" value="NZ_CP110615.1"/>
</dbReference>
<dbReference type="EMBL" id="CP110615">
    <property type="protein sequence ID" value="UZJ23792.1"/>
    <property type="molecule type" value="Genomic_DNA"/>
</dbReference>
<evidence type="ECO:0000313" key="1">
    <source>
        <dbReference type="EMBL" id="UZJ23792.1"/>
    </source>
</evidence>
<keyword evidence="1" id="KW-0378">Hydrolase</keyword>
<dbReference type="NCBIfam" id="NF043016">
    <property type="entry name" value="DigluglyOctase"/>
    <property type="match status" value="1"/>
</dbReference>
<keyword evidence="2" id="KW-1185">Reference proteome</keyword>
<evidence type="ECO:0000313" key="2">
    <source>
        <dbReference type="Proteomes" id="UP001164965"/>
    </source>
</evidence>
<name>A0ABY6NWM4_9NOCA</name>
<sequence length="249" mass="26516">MAEPPVLLVIADSLAHHGPERAHPADHPRIWPVLAAAELGWRCELVARVGWTSRDAWWALTQDPRVWAATGQAGAVVLAVGGMDTLPSPLPTALREQLRYLRPPALRRVARAAYGWAQPRLSPLGRPVALPPRLSVEHLELCRAALHALRPDLPVIGTLPSVHRSAAYAGVHAGRPAAERALRVWSATSGVPLVDLRAAVGEHVLSGRGNPDGLHWGWEGHRSVADAVVAQVRATTAAQVRASGVGGLS</sequence>
<dbReference type="CDD" id="cd00229">
    <property type="entry name" value="SGNH_hydrolase"/>
    <property type="match status" value="1"/>
</dbReference>
<dbReference type="GO" id="GO:0016787">
    <property type="term" value="F:hydrolase activity"/>
    <property type="evidence" value="ECO:0007669"/>
    <property type="project" value="UniProtKB-KW"/>
</dbReference>
<dbReference type="SUPFAM" id="SSF52266">
    <property type="entry name" value="SGNH hydrolase"/>
    <property type="match status" value="1"/>
</dbReference>
<proteinExistence type="predicted"/>
<dbReference type="InterPro" id="IPR050023">
    <property type="entry name" value="OctT"/>
</dbReference>
<protein>
    <submittedName>
        <fullName evidence="1">SGNH/GDSL hydrolase family protein</fullName>
    </submittedName>
</protein>
<organism evidence="1 2">
    <name type="scientific">Rhodococcus antarcticus</name>
    <dbReference type="NCBI Taxonomy" id="2987751"/>
    <lineage>
        <taxon>Bacteria</taxon>
        <taxon>Bacillati</taxon>
        <taxon>Actinomycetota</taxon>
        <taxon>Actinomycetes</taxon>
        <taxon>Mycobacteriales</taxon>
        <taxon>Nocardiaceae</taxon>
        <taxon>Rhodococcus</taxon>
    </lineage>
</organism>
<dbReference type="Proteomes" id="UP001164965">
    <property type="component" value="Chromosome"/>
</dbReference>
<gene>
    <name evidence="1" type="ORF">RHODO2019_11315</name>
</gene>
<accession>A0ABY6NWM4</accession>
<reference evidence="1" key="1">
    <citation type="submission" date="2022-10" db="EMBL/GenBank/DDBJ databases">
        <title>Rhodococcus sp.75.</title>
        <authorList>
            <person name="Sun M."/>
        </authorList>
    </citation>
    <scope>NUCLEOTIDE SEQUENCE</scope>
    <source>
        <strain evidence="1">75</strain>
    </source>
</reference>